<organism evidence="1 2">
    <name type="scientific">Iodidimonas nitroreducens</name>
    <dbReference type="NCBI Taxonomy" id="1236968"/>
    <lineage>
        <taxon>Bacteria</taxon>
        <taxon>Pseudomonadati</taxon>
        <taxon>Pseudomonadota</taxon>
        <taxon>Alphaproteobacteria</taxon>
        <taxon>Iodidimonadales</taxon>
        <taxon>Iodidimonadaceae</taxon>
        <taxon>Iodidimonas</taxon>
    </lineage>
</organism>
<dbReference type="RefSeq" id="WP_313979152.1">
    <property type="nucleotide sequence ID" value="NZ_BKCN01000003.1"/>
</dbReference>
<dbReference type="AlphaFoldDB" id="A0A5A7N4L9"/>
<evidence type="ECO:0000313" key="1">
    <source>
        <dbReference type="EMBL" id="GER03191.1"/>
    </source>
</evidence>
<sequence>MIPGKPPQEQIDDDDSPLNITVDTVSHIIERVQEAYGDLPMIMKGTGMWM</sequence>
<reference evidence="1 2" key="1">
    <citation type="submission" date="2019-09" db="EMBL/GenBank/DDBJ databases">
        <title>NBRP : Genome information of microbial organism related human and environment.</title>
        <authorList>
            <person name="Hattori M."/>
            <person name="Oshima K."/>
            <person name="Inaba H."/>
            <person name="Suda W."/>
            <person name="Sakamoto M."/>
            <person name="Iino T."/>
            <person name="Kitahara M."/>
            <person name="Oshida Y."/>
            <person name="Iida T."/>
            <person name="Kudo T."/>
            <person name="Itoh T."/>
            <person name="Ohkuma M."/>
        </authorList>
    </citation>
    <scope>NUCLEOTIDE SEQUENCE [LARGE SCALE GENOMIC DNA]</scope>
    <source>
        <strain evidence="1 2">Q-1</strain>
    </source>
</reference>
<accession>A0A5A7N4L9</accession>
<gene>
    <name evidence="1" type="ORF">JCM17846_08730</name>
</gene>
<keyword evidence="2" id="KW-1185">Reference proteome</keyword>
<evidence type="ECO:0000313" key="2">
    <source>
        <dbReference type="Proteomes" id="UP000324996"/>
    </source>
</evidence>
<dbReference type="Proteomes" id="UP000324996">
    <property type="component" value="Unassembled WGS sequence"/>
</dbReference>
<dbReference type="EMBL" id="BKCN01000003">
    <property type="protein sequence ID" value="GER03191.1"/>
    <property type="molecule type" value="Genomic_DNA"/>
</dbReference>
<protein>
    <submittedName>
        <fullName evidence="1">Uncharacterized protein</fullName>
    </submittedName>
</protein>
<comment type="caution">
    <text evidence="1">The sequence shown here is derived from an EMBL/GenBank/DDBJ whole genome shotgun (WGS) entry which is preliminary data.</text>
</comment>
<proteinExistence type="predicted"/>
<name>A0A5A7N4L9_9PROT</name>